<name>A0A0C3FTR9_PILCF</name>
<dbReference type="HOGENOM" id="CLU_2360480_0_0_1"/>
<sequence length="96" mass="10841">MQEPGFLWPTGLQSSSSGWSESHSVSSVRFPRMTIRLDVFSQGIAERLMDSRAENMDGYLHMCNDHSDIRQKATQIHNIDTIQHVPSLSSDSPRIP</sequence>
<gene>
    <name evidence="2" type="ORF">PILCRDRAFT_820621</name>
</gene>
<evidence type="ECO:0000313" key="3">
    <source>
        <dbReference type="Proteomes" id="UP000054166"/>
    </source>
</evidence>
<protein>
    <submittedName>
        <fullName evidence="2">Uncharacterized protein</fullName>
    </submittedName>
</protein>
<dbReference type="AlphaFoldDB" id="A0A0C3FTR9"/>
<organism evidence="2 3">
    <name type="scientific">Piloderma croceum (strain F 1598)</name>
    <dbReference type="NCBI Taxonomy" id="765440"/>
    <lineage>
        <taxon>Eukaryota</taxon>
        <taxon>Fungi</taxon>
        <taxon>Dikarya</taxon>
        <taxon>Basidiomycota</taxon>
        <taxon>Agaricomycotina</taxon>
        <taxon>Agaricomycetes</taxon>
        <taxon>Agaricomycetidae</taxon>
        <taxon>Atheliales</taxon>
        <taxon>Atheliaceae</taxon>
        <taxon>Piloderma</taxon>
    </lineage>
</organism>
<evidence type="ECO:0000256" key="1">
    <source>
        <dbReference type="SAM" id="MobiDB-lite"/>
    </source>
</evidence>
<dbReference type="Proteomes" id="UP000054166">
    <property type="component" value="Unassembled WGS sequence"/>
</dbReference>
<evidence type="ECO:0000313" key="2">
    <source>
        <dbReference type="EMBL" id="KIM82236.1"/>
    </source>
</evidence>
<reference evidence="3" key="2">
    <citation type="submission" date="2015-01" db="EMBL/GenBank/DDBJ databases">
        <title>Evolutionary Origins and Diversification of the Mycorrhizal Mutualists.</title>
        <authorList>
            <consortium name="DOE Joint Genome Institute"/>
            <consortium name="Mycorrhizal Genomics Consortium"/>
            <person name="Kohler A."/>
            <person name="Kuo A."/>
            <person name="Nagy L.G."/>
            <person name="Floudas D."/>
            <person name="Copeland A."/>
            <person name="Barry K.W."/>
            <person name="Cichocki N."/>
            <person name="Veneault-Fourrey C."/>
            <person name="LaButti K."/>
            <person name="Lindquist E.A."/>
            <person name="Lipzen A."/>
            <person name="Lundell T."/>
            <person name="Morin E."/>
            <person name="Murat C."/>
            <person name="Riley R."/>
            <person name="Ohm R."/>
            <person name="Sun H."/>
            <person name="Tunlid A."/>
            <person name="Henrissat B."/>
            <person name="Grigoriev I.V."/>
            <person name="Hibbett D.S."/>
            <person name="Martin F."/>
        </authorList>
    </citation>
    <scope>NUCLEOTIDE SEQUENCE [LARGE SCALE GENOMIC DNA]</scope>
    <source>
        <strain evidence="3">F 1598</strain>
    </source>
</reference>
<reference evidence="2 3" key="1">
    <citation type="submission" date="2014-04" db="EMBL/GenBank/DDBJ databases">
        <authorList>
            <consortium name="DOE Joint Genome Institute"/>
            <person name="Kuo A."/>
            <person name="Tarkka M."/>
            <person name="Buscot F."/>
            <person name="Kohler A."/>
            <person name="Nagy L.G."/>
            <person name="Floudas D."/>
            <person name="Copeland A."/>
            <person name="Barry K.W."/>
            <person name="Cichocki N."/>
            <person name="Veneault-Fourrey C."/>
            <person name="LaButti K."/>
            <person name="Lindquist E.A."/>
            <person name="Lipzen A."/>
            <person name="Lundell T."/>
            <person name="Morin E."/>
            <person name="Murat C."/>
            <person name="Sun H."/>
            <person name="Tunlid A."/>
            <person name="Henrissat B."/>
            <person name="Grigoriev I.V."/>
            <person name="Hibbett D.S."/>
            <person name="Martin F."/>
            <person name="Nordberg H.P."/>
            <person name="Cantor M.N."/>
            <person name="Hua S.X."/>
        </authorList>
    </citation>
    <scope>NUCLEOTIDE SEQUENCE [LARGE SCALE GENOMIC DNA]</scope>
    <source>
        <strain evidence="2 3">F 1598</strain>
    </source>
</reference>
<feature type="compositionally biased region" description="Low complexity" evidence="1">
    <location>
        <begin position="14"/>
        <end position="23"/>
    </location>
</feature>
<dbReference type="EMBL" id="KN832995">
    <property type="protein sequence ID" value="KIM82236.1"/>
    <property type="molecule type" value="Genomic_DNA"/>
</dbReference>
<dbReference type="InParanoid" id="A0A0C3FTR9"/>
<feature type="region of interest" description="Disordered" evidence="1">
    <location>
        <begin position="1"/>
        <end position="23"/>
    </location>
</feature>
<proteinExistence type="predicted"/>
<keyword evidence="3" id="KW-1185">Reference proteome</keyword>
<accession>A0A0C3FTR9</accession>